<dbReference type="Proteomes" id="UP000534286">
    <property type="component" value="Unassembled WGS sequence"/>
</dbReference>
<evidence type="ECO:0000256" key="1">
    <source>
        <dbReference type="SAM" id="MobiDB-lite"/>
    </source>
</evidence>
<comment type="caution">
    <text evidence="2">The sequence shown here is derived from an EMBL/GenBank/DDBJ whole genome shotgun (WGS) entry which is preliminary data.</text>
</comment>
<organism evidence="2 3">
    <name type="scientific">Streptosporangium album</name>
    <dbReference type="NCBI Taxonomy" id="47479"/>
    <lineage>
        <taxon>Bacteria</taxon>
        <taxon>Bacillati</taxon>
        <taxon>Actinomycetota</taxon>
        <taxon>Actinomycetes</taxon>
        <taxon>Streptosporangiales</taxon>
        <taxon>Streptosporangiaceae</taxon>
        <taxon>Streptosporangium</taxon>
    </lineage>
</organism>
<keyword evidence="3" id="KW-1185">Reference proteome</keyword>
<dbReference type="EMBL" id="JACHJU010000001">
    <property type="protein sequence ID" value="MBB4939144.1"/>
    <property type="molecule type" value="Genomic_DNA"/>
</dbReference>
<feature type="region of interest" description="Disordered" evidence="1">
    <location>
        <begin position="1"/>
        <end position="30"/>
    </location>
</feature>
<reference evidence="2 3" key="1">
    <citation type="submission" date="2020-08" db="EMBL/GenBank/DDBJ databases">
        <title>Sequencing the genomes of 1000 actinobacteria strains.</title>
        <authorList>
            <person name="Klenk H.-P."/>
        </authorList>
    </citation>
    <scope>NUCLEOTIDE SEQUENCE [LARGE SCALE GENOMIC DNA]</scope>
    <source>
        <strain evidence="2 3">DSM 43023</strain>
    </source>
</reference>
<name>A0A7W7RVR5_9ACTN</name>
<feature type="compositionally biased region" description="Basic residues" evidence="1">
    <location>
        <begin position="7"/>
        <end position="24"/>
    </location>
</feature>
<accession>A0A7W7RVR5</accession>
<evidence type="ECO:0000313" key="2">
    <source>
        <dbReference type="EMBL" id="MBB4939144.1"/>
    </source>
</evidence>
<gene>
    <name evidence="2" type="ORF">FHR32_003449</name>
</gene>
<proteinExistence type="predicted"/>
<dbReference type="AlphaFoldDB" id="A0A7W7RVR5"/>
<protein>
    <submittedName>
        <fullName evidence="2">Uncharacterized protein</fullName>
    </submittedName>
</protein>
<sequence length="60" mass="6708">MRGQPHAQHHQPRHHLAQPRHHRGDSRPTITVLGTGIDLRIRVDTSAKNSGTHKITIALP</sequence>
<evidence type="ECO:0000313" key="3">
    <source>
        <dbReference type="Proteomes" id="UP000534286"/>
    </source>
</evidence>
<dbReference type="RefSeq" id="WP_246466181.1">
    <property type="nucleotide sequence ID" value="NZ_BAABEK010000094.1"/>
</dbReference>